<name>A0A7W4W395_9GAMM</name>
<comment type="similarity">
    <text evidence="2">Belongs to the RmuC family.</text>
</comment>
<dbReference type="AlphaFoldDB" id="A0A7W4W395"/>
<gene>
    <name evidence="7" type="ORF">FHR99_000893</name>
</gene>
<protein>
    <submittedName>
        <fullName evidence="7">DNA recombination protein RmuC</fullName>
    </submittedName>
</protein>
<sequence length="448" mass="51096">MTTNTLSLLAGALLLGVLLGYLLGDLRRRRAGEVSIRAIEVDAKAYAVKLEAATAQSERLMKEIAELRQKNLESANENARLSTRLEEQAKTHQEKMQVLEQARDQLTVQFKQLSDSIFEQKQKSFNESSRQTLETLLTPFRDQLKEFRTRVDDIYDRETRDRSTLKEQIAQLQQVNQRMSAEAVNLTRALKGDSKVRGNWGEVILERVLEESGLRKGHEYETQTSFTEHDGRRLQPDVVVRLPDEKDIVIDAKVSLVAYEQYASAEDETERKQALQAHVRSIKQHIDGLSLKSYEHIAGINSLDFVLIFVPIESAFMAAFDADPELFRTAYEKNIIVVSPTTLLATLRTVQSIWRHEHQNRNAEAIASEAGGLHDQFVMMLSSMEDIGKHLDRSREAYEKTLDRISRGRGNLVRRVEKLEKLGAKTKRSLPKNYQADDEFESLPTADD</sequence>
<comment type="caution">
    <text evidence="7">The sequence shown here is derived from an EMBL/GenBank/DDBJ whole genome shotgun (WGS) entry which is preliminary data.</text>
</comment>
<dbReference type="GO" id="GO:0006310">
    <property type="term" value="P:DNA recombination"/>
    <property type="evidence" value="ECO:0007669"/>
    <property type="project" value="UniProtKB-KW"/>
</dbReference>
<comment type="function">
    <text evidence="1">Involved in DNA recombination.</text>
</comment>
<keyword evidence="8" id="KW-1185">Reference proteome</keyword>
<dbReference type="EMBL" id="JACHWY010000001">
    <property type="protein sequence ID" value="MBB3046657.1"/>
    <property type="molecule type" value="Genomic_DNA"/>
</dbReference>
<feature type="compositionally biased region" description="Acidic residues" evidence="6">
    <location>
        <begin position="436"/>
        <end position="448"/>
    </location>
</feature>
<feature type="coiled-coil region" evidence="5">
    <location>
        <begin position="155"/>
        <end position="189"/>
    </location>
</feature>
<dbReference type="Pfam" id="PF02646">
    <property type="entry name" value="RmuC"/>
    <property type="match status" value="1"/>
</dbReference>
<dbReference type="PANTHER" id="PTHR30563">
    <property type="entry name" value="DNA RECOMBINATION PROTEIN RMUC"/>
    <property type="match status" value="1"/>
</dbReference>
<evidence type="ECO:0000256" key="1">
    <source>
        <dbReference type="ARBA" id="ARBA00003416"/>
    </source>
</evidence>
<evidence type="ECO:0000256" key="6">
    <source>
        <dbReference type="SAM" id="MobiDB-lite"/>
    </source>
</evidence>
<dbReference type="PANTHER" id="PTHR30563:SF0">
    <property type="entry name" value="DNA RECOMBINATION PROTEIN RMUC"/>
    <property type="match status" value="1"/>
</dbReference>
<dbReference type="Proteomes" id="UP000537130">
    <property type="component" value="Unassembled WGS sequence"/>
</dbReference>
<feature type="region of interest" description="Disordered" evidence="6">
    <location>
        <begin position="427"/>
        <end position="448"/>
    </location>
</feature>
<dbReference type="InterPro" id="IPR003798">
    <property type="entry name" value="DNA_recombination_RmuC"/>
</dbReference>
<proteinExistence type="inferred from homology"/>
<evidence type="ECO:0000313" key="7">
    <source>
        <dbReference type="EMBL" id="MBB3046657.1"/>
    </source>
</evidence>
<evidence type="ECO:0000256" key="3">
    <source>
        <dbReference type="ARBA" id="ARBA00023054"/>
    </source>
</evidence>
<organism evidence="7 8">
    <name type="scientific">Litorivivens lipolytica</name>
    <dbReference type="NCBI Taxonomy" id="1524264"/>
    <lineage>
        <taxon>Bacteria</taxon>
        <taxon>Pseudomonadati</taxon>
        <taxon>Pseudomonadota</taxon>
        <taxon>Gammaproteobacteria</taxon>
        <taxon>Litorivivens</taxon>
    </lineage>
</organism>
<evidence type="ECO:0000256" key="2">
    <source>
        <dbReference type="ARBA" id="ARBA00009840"/>
    </source>
</evidence>
<dbReference type="RefSeq" id="WP_183409340.1">
    <property type="nucleotide sequence ID" value="NZ_JACHWY010000001.1"/>
</dbReference>
<keyword evidence="3 5" id="KW-0175">Coiled coil</keyword>
<reference evidence="7 8" key="1">
    <citation type="submission" date="2020-08" db="EMBL/GenBank/DDBJ databases">
        <title>Genomic Encyclopedia of Type Strains, Phase III (KMG-III): the genomes of soil and plant-associated and newly described type strains.</title>
        <authorList>
            <person name="Whitman W."/>
        </authorList>
    </citation>
    <scope>NUCLEOTIDE SEQUENCE [LARGE SCALE GENOMIC DNA]</scope>
    <source>
        <strain evidence="7 8">CECT 8654</strain>
    </source>
</reference>
<feature type="coiled-coil region" evidence="5">
    <location>
        <begin position="43"/>
        <end position="116"/>
    </location>
</feature>
<accession>A0A7W4W395</accession>
<evidence type="ECO:0000313" key="8">
    <source>
        <dbReference type="Proteomes" id="UP000537130"/>
    </source>
</evidence>
<evidence type="ECO:0000256" key="4">
    <source>
        <dbReference type="ARBA" id="ARBA00023172"/>
    </source>
</evidence>
<evidence type="ECO:0000256" key="5">
    <source>
        <dbReference type="SAM" id="Coils"/>
    </source>
</evidence>
<keyword evidence="4" id="KW-0233">DNA recombination</keyword>